<dbReference type="SUPFAM" id="SSF69255">
    <property type="entry name" value="gp5 N-terminal domain-like"/>
    <property type="match status" value="1"/>
</dbReference>
<dbReference type="InterPro" id="IPR006533">
    <property type="entry name" value="T6SS_Vgr_RhsGE"/>
</dbReference>
<accession>A0A4V1EIN3</accession>
<dbReference type="InterPro" id="IPR050708">
    <property type="entry name" value="T6SS_VgrG/RHS"/>
</dbReference>
<feature type="region of interest" description="Disordered" evidence="4">
    <location>
        <begin position="640"/>
        <end position="675"/>
    </location>
</feature>
<dbReference type="NCBIfam" id="TIGR03361">
    <property type="entry name" value="VI_Rhs_Vgr"/>
    <property type="match status" value="1"/>
</dbReference>
<comment type="similarity">
    <text evidence="2">Belongs to the VgrG protein family.</text>
</comment>
<evidence type="ECO:0000259" key="6">
    <source>
        <dbReference type="Pfam" id="PF22178"/>
    </source>
</evidence>
<name>A0A4V1EIN3_9BURK</name>
<keyword evidence="3" id="KW-0964">Secreted</keyword>
<dbReference type="OrthoDB" id="1907165at2"/>
<dbReference type="NCBIfam" id="TIGR01646">
    <property type="entry name" value="vgr_GE"/>
    <property type="match status" value="1"/>
</dbReference>
<evidence type="ECO:0000259" key="5">
    <source>
        <dbReference type="Pfam" id="PF04717"/>
    </source>
</evidence>
<evidence type="ECO:0000313" key="7">
    <source>
        <dbReference type="EMBL" id="QCP54370.1"/>
    </source>
</evidence>
<dbReference type="InterPro" id="IPR006531">
    <property type="entry name" value="Gp5/Vgr_OB"/>
</dbReference>
<sequence>MLDFAKPRTLTMSGPALPDGPDGEPMLELKGIIGEEALSEMYAYTLDCLTAPGLPPDVASNIDLKSMIGQELTVTIQLEGMGTFIAGLAGAAGAANIGAGTREISGIIAHARYVDQSNRQSRYELILKPWLWLTDQQSDFRIFQRKSVVDIVEQVFDKYTYSYDLRLGDKYVPLDYQVQYGETDYFFVQRMLAEAGIYWFFEHGNSFHRMVLVDHLGSHKPVESEAYHTLWYYPPGHRIDTEYIDHFDLTGSLESGRWATNDYDFKKPGATLLAQNELIQDTAHNEFERYEWPGDYTEPDRGEDIARLRMEEVRAHGERAQGSGALRDVVCGTTFNLEGYPYKAANQEYLVISASLHATELVQASGGDDYHFQSSFVVQPATTIYRPPRGPYPKPRTSGPQTAIVTGPKGSEIWTDKYGRVKLKFHWDRLGVNDQNSSCWIRVSYPWAGSSFGGVNVPRVGTEVIVDFENGDPDRPIVVGRLYNAASMPPWELPGNATQSGILSRSMKGGYGNANAIRFEDKQGAEELWLQAEKDMRTEVEDSELHTVGNNRVKSVGQSEVATVGNVRDHSVKSDDVVLVGADRVIQVLNNLLCAAGDSITLSCGNSIIELKSNGEINMTCTNFNITATQSGAINSQQGTLDLNMGSKDSKVDPHGPTEKDAIKTAVDKVFPPQK</sequence>
<dbReference type="InterPro" id="IPR037026">
    <property type="entry name" value="Vgr_OB-fold_dom_sf"/>
</dbReference>
<dbReference type="InterPro" id="IPR017847">
    <property type="entry name" value="T6SS_RhsGE_Vgr_subset"/>
</dbReference>
<comment type="subcellular location">
    <subcellularLocation>
        <location evidence="1">Secreted</location>
    </subcellularLocation>
</comment>
<gene>
    <name evidence="7" type="primary">tssI</name>
    <name evidence="7" type="ORF">FAZ95_36120</name>
</gene>
<organism evidence="7 8">
    <name type="scientific">Trinickia violacea</name>
    <dbReference type="NCBI Taxonomy" id="2571746"/>
    <lineage>
        <taxon>Bacteria</taxon>
        <taxon>Pseudomonadati</taxon>
        <taxon>Pseudomonadota</taxon>
        <taxon>Betaproteobacteria</taxon>
        <taxon>Burkholderiales</taxon>
        <taxon>Burkholderiaceae</taxon>
        <taxon>Trinickia</taxon>
    </lineage>
</organism>
<dbReference type="SUPFAM" id="SSF69349">
    <property type="entry name" value="Phage fibre proteins"/>
    <property type="match status" value="1"/>
</dbReference>
<evidence type="ECO:0000256" key="2">
    <source>
        <dbReference type="ARBA" id="ARBA00005558"/>
    </source>
</evidence>
<dbReference type="KEGG" id="tvl:FAZ95_36120"/>
<proteinExistence type="inferred from homology"/>
<feature type="region of interest" description="Disordered" evidence="4">
    <location>
        <begin position="1"/>
        <end position="23"/>
    </location>
</feature>
<feature type="domain" description="Gp5/Type VI secretion system Vgr protein OB-fold" evidence="5">
    <location>
        <begin position="416"/>
        <end position="483"/>
    </location>
</feature>
<dbReference type="PANTHER" id="PTHR32305:SF15">
    <property type="entry name" value="PROTEIN RHSA-RELATED"/>
    <property type="match status" value="1"/>
</dbReference>
<evidence type="ECO:0000256" key="4">
    <source>
        <dbReference type="SAM" id="MobiDB-lite"/>
    </source>
</evidence>
<dbReference type="Gene3D" id="4.10.220.110">
    <property type="match status" value="1"/>
</dbReference>
<evidence type="ECO:0000256" key="3">
    <source>
        <dbReference type="ARBA" id="ARBA00022525"/>
    </source>
</evidence>
<dbReference type="Pfam" id="PF04717">
    <property type="entry name" value="Phage_base_V"/>
    <property type="match status" value="1"/>
</dbReference>
<dbReference type="Gene3D" id="2.30.110.50">
    <property type="match status" value="1"/>
</dbReference>
<dbReference type="EMBL" id="CP040078">
    <property type="protein sequence ID" value="QCP54370.1"/>
    <property type="molecule type" value="Genomic_DNA"/>
</dbReference>
<dbReference type="InterPro" id="IPR054030">
    <property type="entry name" value="Gp5_Vgr_C"/>
</dbReference>
<feature type="compositionally biased region" description="Basic and acidic residues" evidence="4">
    <location>
        <begin position="648"/>
        <end position="667"/>
    </location>
</feature>
<dbReference type="Pfam" id="PF22178">
    <property type="entry name" value="Gp5_trimer_C"/>
    <property type="match status" value="1"/>
</dbReference>
<dbReference type="Pfam" id="PF05954">
    <property type="entry name" value="Phage_GPD"/>
    <property type="match status" value="1"/>
</dbReference>
<feature type="domain" description="Gp5/Type VI secretion system Vgr C-terminal trimerisation" evidence="6">
    <location>
        <begin position="500"/>
        <end position="606"/>
    </location>
</feature>
<dbReference type="PANTHER" id="PTHR32305">
    <property type="match status" value="1"/>
</dbReference>
<dbReference type="RefSeq" id="WP_137337137.1">
    <property type="nucleotide sequence ID" value="NZ_CP040078.1"/>
</dbReference>
<protein>
    <submittedName>
        <fullName evidence="7">Type VI secretion system tip protein VgrG</fullName>
    </submittedName>
</protein>
<dbReference type="Proteomes" id="UP000298656">
    <property type="component" value="Chromosome 2"/>
</dbReference>
<evidence type="ECO:0000256" key="1">
    <source>
        <dbReference type="ARBA" id="ARBA00004613"/>
    </source>
</evidence>
<keyword evidence="8" id="KW-1185">Reference proteome</keyword>
<dbReference type="GO" id="GO:0005576">
    <property type="term" value="C:extracellular region"/>
    <property type="evidence" value="ECO:0007669"/>
    <property type="project" value="UniProtKB-SubCell"/>
</dbReference>
<reference evidence="7 8" key="1">
    <citation type="submission" date="2019-05" db="EMBL/GenBank/DDBJ databases">
        <title>Burkholderia sp. DHOD12, isolated from subtropical forest soil.</title>
        <authorList>
            <person name="Gao Z.-H."/>
            <person name="Qiu L.-H."/>
        </authorList>
    </citation>
    <scope>NUCLEOTIDE SEQUENCE [LARGE SCALE GENOMIC DNA]</scope>
    <source>
        <strain evidence="7 8">DHOD12</strain>
    </source>
</reference>
<dbReference type="Gene3D" id="2.40.50.230">
    <property type="entry name" value="Gp5 N-terminal domain"/>
    <property type="match status" value="1"/>
</dbReference>
<evidence type="ECO:0000313" key="8">
    <source>
        <dbReference type="Proteomes" id="UP000298656"/>
    </source>
</evidence>
<dbReference type="Gene3D" id="3.55.50.10">
    <property type="entry name" value="Baseplate protein-like domains"/>
    <property type="match status" value="1"/>
</dbReference>
<dbReference type="AlphaFoldDB" id="A0A4V1EIN3"/>
<dbReference type="SUPFAM" id="SSF69279">
    <property type="entry name" value="Phage tail proteins"/>
    <property type="match status" value="2"/>
</dbReference>